<protein>
    <recommendedName>
        <fullName evidence="4">Solute-binding protein family 3/N-terminal domain-containing protein</fullName>
    </recommendedName>
</protein>
<proteinExistence type="predicted"/>
<dbReference type="RefSeq" id="WP_183909561.1">
    <property type="nucleotide sequence ID" value="NZ_JACHXZ010000002.1"/>
</dbReference>
<organism evidence="2 3">
    <name type="scientific">Simiduia aestuariiviva</name>
    <dbReference type="NCBI Taxonomy" id="1510459"/>
    <lineage>
        <taxon>Bacteria</taxon>
        <taxon>Pseudomonadati</taxon>
        <taxon>Pseudomonadota</taxon>
        <taxon>Gammaproteobacteria</taxon>
        <taxon>Cellvibrionales</taxon>
        <taxon>Cellvibrionaceae</taxon>
        <taxon>Simiduia</taxon>
    </lineage>
</organism>
<dbReference type="Gene3D" id="3.40.190.10">
    <property type="entry name" value="Periplasmic binding protein-like II"/>
    <property type="match status" value="2"/>
</dbReference>
<keyword evidence="3" id="KW-1185">Reference proteome</keyword>
<feature type="chain" id="PRO_5033029742" description="Solute-binding protein family 3/N-terminal domain-containing protein" evidence="1">
    <location>
        <begin position="25"/>
        <end position="311"/>
    </location>
</feature>
<dbReference type="SUPFAM" id="SSF53850">
    <property type="entry name" value="Periplasmic binding protein-like II"/>
    <property type="match status" value="1"/>
</dbReference>
<keyword evidence="1" id="KW-0732">Signal</keyword>
<evidence type="ECO:0000313" key="3">
    <source>
        <dbReference type="Proteomes" id="UP000559987"/>
    </source>
</evidence>
<name>A0A839URW0_9GAMM</name>
<dbReference type="AlphaFoldDB" id="A0A839URW0"/>
<evidence type="ECO:0008006" key="4">
    <source>
        <dbReference type="Google" id="ProtNLM"/>
    </source>
</evidence>
<reference evidence="2 3" key="1">
    <citation type="submission" date="2020-08" db="EMBL/GenBank/DDBJ databases">
        <title>Genomic Encyclopedia of Type Strains, Phase III (KMG-III): the genomes of soil and plant-associated and newly described type strains.</title>
        <authorList>
            <person name="Whitman W."/>
        </authorList>
    </citation>
    <scope>NUCLEOTIDE SEQUENCE [LARGE SCALE GENOMIC DNA]</scope>
    <source>
        <strain evidence="2 3">CECT 8571</strain>
    </source>
</reference>
<evidence type="ECO:0000256" key="1">
    <source>
        <dbReference type="SAM" id="SignalP"/>
    </source>
</evidence>
<comment type="caution">
    <text evidence="2">The sequence shown here is derived from an EMBL/GenBank/DDBJ whole genome shotgun (WGS) entry which is preliminary data.</text>
</comment>
<accession>A0A839URW0</accession>
<sequence length="311" mass="35069">MSHAFWWKLLIGIITLAGALTANATNTPTAPTHNQTVLPTDKSPQQVIIKIPQQEFSSSGHTNYVITLLRLALARSKSPNEEIVLQSIPETFTQARLIAELQRGLSVDVIWTMTSKEREDAMQPIRVPLLKGLLGKRVFLIRAGQQDVFSRITSLQQLAQLTAGQGAHWPDTDILRANGLRVHTSIQYELLFSMLRGGRFDYFPRGVNEAWIELEAHKDEGLAVEETLMLSYPAPMYFFVQHGNAALAQRLEQGLELMIQDGSFDALFESHPSLMHFLKRANMKNRRVFKLANPGLPEETPLQEARYWLGD</sequence>
<evidence type="ECO:0000313" key="2">
    <source>
        <dbReference type="EMBL" id="MBB3168125.1"/>
    </source>
</evidence>
<feature type="signal peptide" evidence="1">
    <location>
        <begin position="1"/>
        <end position="24"/>
    </location>
</feature>
<dbReference type="EMBL" id="JACHXZ010000002">
    <property type="protein sequence ID" value="MBB3168125.1"/>
    <property type="molecule type" value="Genomic_DNA"/>
</dbReference>
<dbReference type="Proteomes" id="UP000559987">
    <property type="component" value="Unassembled WGS sequence"/>
</dbReference>
<gene>
    <name evidence="2" type="ORF">FHS30_001309</name>
</gene>